<organism evidence="2 3">
    <name type="scientific">Parelaphostrongylus tenuis</name>
    <name type="common">Meningeal worm</name>
    <dbReference type="NCBI Taxonomy" id="148309"/>
    <lineage>
        <taxon>Eukaryota</taxon>
        <taxon>Metazoa</taxon>
        <taxon>Ecdysozoa</taxon>
        <taxon>Nematoda</taxon>
        <taxon>Chromadorea</taxon>
        <taxon>Rhabditida</taxon>
        <taxon>Rhabditina</taxon>
        <taxon>Rhabditomorpha</taxon>
        <taxon>Strongyloidea</taxon>
        <taxon>Metastrongylidae</taxon>
        <taxon>Parelaphostrongylus</taxon>
    </lineage>
</organism>
<feature type="transmembrane region" description="Helical" evidence="1">
    <location>
        <begin position="24"/>
        <end position="48"/>
    </location>
</feature>
<keyword evidence="1" id="KW-0812">Transmembrane</keyword>
<protein>
    <submittedName>
        <fullName evidence="2">Uncharacterized protein</fullName>
    </submittedName>
</protein>
<keyword evidence="1" id="KW-1133">Transmembrane helix</keyword>
<dbReference type="EMBL" id="JAHQIW010002375">
    <property type="protein sequence ID" value="KAJ1355181.1"/>
    <property type="molecule type" value="Genomic_DNA"/>
</dbReference>
<proteinExistence type="predicted"/>
<keyword evidence="3" id="KW-1185">Reference proteome</keyword>
<sequence>MAEYMVLLMVINRADVKEEPKMNVIALLAILPTDLFMILLMATLLTMFGCEVIPAGQTILNISIKNRESIAASTRKFTVTGFTLPVAVVYSTAANVPTRVPGVATSEAVTKGFVKRLVMVFEVLEGQARSAFLPDAVILAIINQLTVTLTYTPLSCPMSR</sequence>
<evidence type="ECO:0000313" key="2">
    <source>
        <dbReference type="EMBL" id="KAJ1355181.1"/>
    </source>
</evidence>
<accession>A0AAD5QQH2</accession>
<dbReference type="AlphaFoldDB" id="A0AAD5QQH2"/>
<reference evidence="2" key="1">
    <citation type="submission" date="2021-06" db="EMBL/GenBank/DDBJ databases">
        <title>Parelaphostrongylus tenuis whole genome reference sequence.</title>
        <authorList>
            <person name="Garwood T.J."/>
            <person name="Larsen P.A."/>
            <person name="Fountain-Jones N.M."/>
            <person name="Garbe J.R."/>
            <person name="Macchietto M.G."/>
            <person name="Kania S.A."/>
            <person name="Gerhold R.W."/>
            <person name="Richards J.E."/>
            <person name="Wolf T.M."/>
        </authorList>
    </citation>
    <scope>NUCLEOTIDE SEQUENCE</scope>
    <source>
        <strain evidence="2">MNPRO001-30</strain>
        <tissue evidence="2">Meninges</tissue>
    </source>
</reference>
<evidence type="ECO:0000256" key="1">
    <source>
        <dbReference type="SAM" id="Phobius"/>
    </source>
</evidence>
<comment type="caution">
    <text evidence="2">The sequence shown here is derived from an EMBL/GenBank/DDBJ whole genome shotgun (WGS) entry which is preliminary data.</text>
</comment>
<gene>
    <name evidence="2" type="ORF">KIN20_012491</name>
</gene>
<keyword evidence="1" id="KW-0472">Membrane</keyword>
<dbReference type="Proteomes" id="UP001196413">
    <property type="component" value="Unassembled WGS sequence"/>
</dbReference>
<evidence type="ECO:0000313" key="3">
    <source>
        <dbReference type="Proteomes" id="UP001196413"/>
    </source>
</evidence>
<name>A0AAD5QQH2_PARTN</name>